<proteinExistence type="predicted"/>
<reference evidence="2" key="1">
    <citation type="submission" date="2019-11" db="EMBL/GenBank/DDBJ databases">
        <title>Microbial mats filling the niche in hypersaline microbial mats.</title>
        <authorList>
            <person name="Wong H.L."/>
            <person name="Macleod F.I."/>
            <person name="White R.A. III"/>
            <person name="Burns B.P."/>
        </authorList>
    </citation>
    <scope>NUCLEOTIDE SEQUENCE</scope>
    <source>
        <strain evidence="2">Rbin_158</strain>
    </source>
</reference>
<dbReference type="EMBL" id="WJJP01000362">
    <property type="protein sequence ID" value="MBD3325148.1"/>
    <property type="molecule type" value="Genomic_DNA"/>
</dbReference>
<dbReference type="Proteomes" id="UP000649604">
    <property type="component" value="Unassembled WGS sequence"/>
</dbReference>
<feature type="domain" description="Type II secretion system protein GspE N-terminal" evidence="1">
    <location>
        <begin position="221"/>
        <end position="306"/>
    </location>
</feature>
<protein>
    <recommendedName>
        <fullName evidence="1">Type II secretion system protein GspE N-terminal domain-containing protein</fullName>
    </recommendedName>
</protein>
<dbReference type="PANTHER" id="PTHR30258:SF1">
    <property type="entry name" value="PROTEIN TRANSPORT PROTEIN HOFB HOMOLOG"/>
    <property type="match status" value="1"/>
</dbReference>
<dbReference type="AlphaFoldDB" id="A0A9D5JVR1"/>
<name>A0A9D5JVR1_9BACT</name>
<organism evidence="2 3">
    <name type="scientific">candidate division KSB3 bacterium</name>
    <dbReference type="NCBI Taxonomy" id="2044937"/>
    <lineage>
        <taxon>Bacteria</taxon>
        <taxon>candidate division KSB3</taxon>
    </lineage>
</organism>
<dbReference type="Pfam" id="PF05157">
    <property type="entry name" value="MshEN"/>
    <property type="match status" value="2"/>
</dbReference>
<comment type="caution">
    <text evidence="2">The sequence shown here is derived from an EMBL/GenBank/DDBJ whole genome shotgun (WGS) entry which is preliminary data.</text>
</comment>
<dbReference type="GO" id="GO:0005886">
    <property type="term" value="C:plasma membrane"/>
    <property type="evidence" value="ECO:0007669"/>
    <property type="project" value="TreeGrafter"/>
</dbReference>
<dbReference type="Gene3D" id="3.30.300.160">
    <property type="entry name" value="Type II secretion system, protein E, N-terminal domain"/>
    <property type="match status" value="2"/>
</dbReference>
<evidence type="ECO:0000313" key="3">
    <source>
        <dbReference type="Proteomes" id="UP000649604"/>
    </source>
</evidence>
<sequence length="318" mass="36109">MPQLKRFGECLIEASIINREQLEEALRIQHEQHGFLGQILLEKGWIDDTQLCRAISESLHVNCISLDNILITDDVIQLVPPSLAVTCNVIPVFVHHSTLYLAMENPDDTGIIQLMEYSTGMNVKPLVAPPCQLYQMIERYYPLDQASERWPGTHHPISKRRWTEQRKRLGDLLVETGIITQEQLEQALQLQRGKRGFLGQLVIDMGWATEEEICQVLSEMLGVENVDIDHAQIDPEVMKLIPDSLAESCRVIPLFVDREVLYLAMENPLDTAVIQLIEFSTSMKVEPLVAPSRQIEHLLKIYYQPSSDSVKAATSSKT</sequence>
<evidence type="ECO:0000313" key="2">
    <source>
        <dbReference type="EMBL" id="MBD3325148.1"/>
    </source>
</evidence>
<accession>A0A9D5JVR1</accession>
<dbReference type="GO" id="GO:0016887">
    <property type="term" value="F:ATP hydrolysis activity"/>
    <property type="evidence" value="ECO:0007669"/>
    <property type="project" value="TreeGrafter"/>
</dbReference>
<dbReference type="PANTHER" id="PTHR30258">
    <property type="entry name" value="TYPE II SECRETION SYSTEM PROTEIN GSPE-RELATED"/>
    <property type="match status" value="1"/>
</dbReference>
<dbReference type="InterPro" id="IPR007831">
    <property type="entry name" value="T2SS_GspE_N"/>
</dbReference>
<feature type="domain" description="Type II secretion system protein GspE N-terminal" evidence="1">
    <location>
        <begin position="63"/>
        <end position="144"/>
    </location>
</feature>
<gene>
    <name evidence="2" type="ORF">GF339_11225</name>
</gene>
<evidence type="ECO:0000259" key="1">
    <source>
        <dbReference type="Pfam" id="PF05157"/>
    </source>
</evidence>
<dbReference type="SUPFAM" id="SSF160246">
    <property type="entry name" value="EspE N-terminal domain-like"/>
    <property type="match status" value="2"/>
</dbReference>
<dbReference type="InterPro" id="IPR037257">
    <property type="entry name" value="T2SS_E_N_sf"/>
</dbReference>